<dbReference type="PANTHER" id="PTHR42718">
    <property type="entry name" value="MAJOR FACILITATOR SUPERFAMILY MULTIDRUG TRANSPORTER MFSC"/>
    <property type="match status" value="1"/>
</dbReference>
<protein>
    <submittedName>
        <fullName evidence="9">Transporter</fullName>
    </submittedName>
</protein>
<evidence type="ECO:0000313" key="10">
    <source>
        <dbReference type="Proteomes" id="UP000254088"/>
    </source>
</evidence>
<feature type="transmembrane region" description="Helical" evidence="7">
    <location>
        <begin position="54"/>
        <end position="74"/>
    </location>
</feature>
<dbReference type="GO" id="GO:0016020">
    <property type="term" value="C:membrane"/>
    <property type="evidence" value="ECO:0007669"/>
    <property type="project" value="UniProtKB-SubCell"/>
</dbReference>
<feature type="transmembrane region" description="Helical" evidence="7">
    <location>
        <begin position="171"/>
        <end position="191"/>
    </location>
</feature>
<dbReference type="PANTHER" id="PTHR42718:SF9">
    <property type="entry name" value="MAJOR FACILITATOR SUPERFAMILY MULTIDRUG TRANSPORTER MFSC"/>
    <property type="match status" value="1"/>
</dbReference>
<dbReference type="CDD" id="cd17321">
    <property type="entry name" value="MFS_MMR_MDR_like"/>
    <property type="match status" value="1"/>
</dbReference>
<sequence>MPKVQADGLPLPQRYGAILTIVIGISMAVLDGANRQRRPANNRHGPSCHASRSIWVVNAYQIAIVISLLSFSFLGDMFGYRRIYKCGLVVFLLSSLFCALSDSLQMLTLARVIQGFGGAALMSVNTALIRLIYPQRFLGRGMGINSFIVAVSSAAGPTIAAAILSIASWKWLFLINVPLGIIALLLAMRFLPPQWFSRQ</sequence>
<dbReference type="InterPro" id="IPR036259">
    <property type="entry name" value="MFS_trans_sf"/>
</dbReference>
<gene>
    <name evidence="9" type="primary">yebQ_3</name>
    <name evidence="9" type="ORF">NCTC10429_03316</name>
</gene>
<reference evidence="9 10" key="1">
    <citation type="submission" date="2018-06" db="EMBL/GenBank/DDBJ databases">
        <authorList>
            <consortium name="Pathogen Informatics"/>
            <person name="Doyle S."/>
        </authorList>
    </citation>
    <scope>NUCLEOTIDE SEQUENCE [LARGE SCALE GENOMIC DNA]</scope>
    <source>
        <strain evidence="9 10">NCTC10429</strain>
    </source>
</reference>
<evidence type="ECO:0000256" key="3">
    <source>
        <dbReference type="ARBA" id="ARBA00022475"/>
    </source>
</evidence>
<evidence type="ECO:0000256" key="2">
    <source>
        <dbReference type="ARBA" id="ARBA00022448"/>
    </source>
</evidence>
<dbReference type="Pfam" id="PF07690">
    <property type="entry name" value="MFS_1"/>
    <property type="match status" value="1"/>
</dbReference>
<keyword evidence="5 7" id="KW-1133">Transmembrane helix</keyword>
<dbReference type="InterPro" id="IPR011701">
    <property type="entry name" value="MFS"/>
</dbReference>
<dbReference type="Gene3D" id="1.20.1720.10">
    <property type="entry name" value="Multidrug resistance protein D"/>
    <property type="match status" value="1"/>
</dbReference>
<name>A0A377CHS4_ECOLX</name>
<evidence type="ECO:0000256" key="6">
    <source>
        <dbReference type="ARBA" id="ARBA00023136"/>
    </source>
</evidence>
<evidence type="ECO:0000256" key="4">
    <source>
        <dbReference type="ARBA" id="ARBA00022692"/>
    </source>
</evidence>
<evidence type="ECO:0000256" key="1">
    <source>
        <dbReference type="ARBA" id="ARBA00004141"/>
    </source>
</evidence>
<dbReference type="EMBL" id="UGEX01000001">
    <property type="protein sequence ID" value="STL92752.1"/>
    <property type="molecule type" value="Genomic_DNA"/>
</dbReference>
<dbReference type="InterPro" id="IPR020846">
    <property type="entry name" value="MFS_dom"/>
</dbReference>
<comment type="subcellular location">
    <subcellularLocation>
        <location evidence="1">Membrane</location>
        <topology evidence="1">Multi-pass membrane protein</topology>
    </subcellularLocation>
</comment>
<proteinExistence type="predicted"/>
<keyword evidence="2" id="KW-0813">Transport</keyword>
<feature type="transmembrane region" description="Helical" evidence="7">
    <location>
        <begin position="15"/>
        <end position="33"/>
    </location>
</feature>
<keyword evidence="3" id="KW-1003">Cell membrane</keyword>
<dbReference type="PROSITE" id="PS50850">
    <property type="entry name" value="MFS"/>
    <property type="match status" value="1"/>
</dbReference>
<organism evidence="9 10">
    <name type="scientific">Escherichia coli</name>
    <dbReference type="NCBI Taxonomy" id="562"/>
    <lineage>
        <taxon>Bacteria</taxon>
        <taxon>Pseudomonadati</taxon>
        <taxon>Pseudomonadota</taxon>
        <taxon>Gammaproteobacteria</taxon>
        <taxon>Enterobacterales</taxon>
        <taxon>Enterobacteriaceae</taxon>
        <taxon>Escherichia</taxon>
    </lineage>
</organism>
<feature type="transmembrane region" description="Helical" evidence="7">
    <location>
        <begin position="112"/>
        <end position="132"/>
    </location>
</feature>
<feature type="domain" description="Major facilitator superfamily (MFS) profile" evidence="8">
    <location>
        <begin position="12"/>
        <end position="199"/>
    </location>
</feature>
<keyword evidence="6 7" id="KW-0472">Membrane</keyword>
<dbReference type="SUPFAM" id="SSF103473">
    <property type="entry name" value="MFS general substrate transporter"/>
    <property type="match status" value="1"/>
</dbReference>
<feature type="transmembrane region" description="Helical" evidence="7">
    <location>
        <begin position="144"/>
        <end position="164"/>
    </location>
</feature>
<evidence type="ECO:0000256" key="7">
    <source>
        <dbReference type="SAM" id="Phobius"/>
    </source>
</evidence>
<accession>A0A377CHS4</accession>
<keyword evidence="4 7" id="KW-0812">Transmembrane</keyword>
<dbReference type="AlphaFoldDB" id="A0A377CHS4"/>
<evidence type="ECO:0000259" key="8">
    <source>
        <dbReference type="PROSITE" id="PS50850"/>
    </source>
</evidence>
<dbReference type="GO" id="GO:0022857">
    <property type="term" value="F:transmembrane transporter activity"/>
    <property type="evidence" value="ECO:0007669"/>
    <property type="project" value="InterPro"/>
</dbReference>
<dbReference type="Proteomes" id="UP000254088">
    <property type="component" value="Unassembled WGS sequence"/>
</dbReference>
<evidence type="ECO:0000256" key="5">
    <source>
        <dbReference type="ARBA" id="ARBA00022989"/>
    </source>
</evidence>
<evidence type="ECO:0000313" key="9">
    <source>
        <dbReference type="EMBL" id="STL92752.1"/>
    </source>
</evidence>
<feature type="transmembrane region" description="Helical" evidence="7">
    <location>
        <begin position="80"/>
        <end position="100"/>
    </location>
</feature>
<dbReference type="FunFam" id="1.20.1720.10:FF:000011">
    <property type="entry name" value="Transporter, major facilitator family"/>
    <property type="match status" value="1"/>
</dbReference>